<dbReference type="Proteomes" id="UP000006798">
    <property type="component" value="Chromosome 1"/>
</dbReference>
<evidence type="ECO:0000313" key="3">
    <source>
        <dbReference type="Proteomes" id="UP000006798"/>
    </source>
</evidence>
<dbReference type="KEGG" id="cnc:CNE_1c22000"/>
<feature type="chain" id="PRO_5003398663" evidence="1">
    <location>
        <begin position="37"/>
        <end position="107"/>
    </location>
</feature>
<sequence length="107" mass="10913">MEIAAMACAWSRFTAATMGPLAVAAAAHLLPCPAYAQKAISGDGIAQIDLRQPASFSTYTVTGDSASTDVAFIGSAFVAGTDAVTDGGSARSYVFRNRGTIRTSGTM</sequence>
<accession>G0EZU9</accession>
<keyword evidence="1" id="KW-0732">Signal</keyword>
<dbReference type="HOGENOM" id="CLU_2205695_0_0_4"/>
<dbReference type="EMBL" id="CP002877">
    <property type="protein sequence ID" value="AEI77534.1"/>
    <property type="molecule type" value="Genomic_DNA"/>
</dbReference>
<dbReference type="GeneID" id="34311430"/>
<name>G0EZU9_CUPNN</name>
<organism evidence="2 3">
    <name type="scientific">Cupriavidus necator (strain ATCC 43291 / DSM 13513 / CCUG 52238 / LMG 8453 / N-1)</name>
    <name type="common">Ralstonia eutropha</name>
    <dbReference type="NCBI Taxonomy" id="1042878"/>
    <lineage>
        <taxon>Bacteria</taxon>
        <taxon>Pseudomonadati</taxon>
        <taxon>Pseudomonadota</taxon>
        <taxon>Betaproteobacteria</taxon>
        <taxon>Burkholderiales</taxon>
        <taxon>Burkholderiaceae</taxon>
        <taxon>Cupriavidus</taxon>
    </lineage>
</organism>
<reference evidence="2 3" key="1">
    <citation type="journal article" date="2011" name="J. Bacteriol.">
        <title>Complete genome sequence of the type strain Cupriavidus necator N-1.</title>
        <authorList>
            <person name="Poehlein A."/>
            <person name="Kusian B."/>
            <person name="Friedrich B."/>
            <person name="Daniel R."/>
            <person name="Bowien B."/>
        </authorList>
    </citation>
    <scope>NUCLEOTIDE SEQUENCE [LARGE SCALE GENOMIC DNA]</scope>
    <source>
        <strain evidence="3">ATCC 43291 / DSM 13513 / CCUG 52238 / LMG 8453 / N-1</strain>
    </source>
</reference>
<protein>
    <submittedName>
        <fullName evidence="2">Uncharacterized protein</fullName>
    </submittedName>
</protein>
<dbReference type="RefSeq" id="WP_013957154.1">
    <property type="nucleotide sequence ID" value="NC_015726.1"/>
</dbReference>
<gene>
    <name evidence="2" type="ordered locus">CNE_1c22000</name>
</gene>
<evidence type="ECO:0000256" key="1">
    <source>
        <dbReference type="SAM" id="SignalP"/>
    </source>
</evidence>
<feature type="signal peptide" evidence="1">
    <location>
        <begin position="1"/>
        <end position="36"/>
    </location>
</feature>
<evidence type="ECO:0000313" key="2">
    <source>
        <dbReference type="EMBL" id="AEI77534.1"/>
    </source>
</evidence>
<proteinExistence type="predicted"/>
<dbReference type="AlphaFoldDB" id="G0EZU9"/>